<organism evidence="12">
    <name type="scientific">Lotus corniculatus</name>
    <name type="common">Bird's-foot trefoil</name>
    <dbReference type="NCBI Taxonomy" id="47247"/>
    <lineage>
        <taxon>Eukaryota</taxon>
        <taxon>Viridiplantae</taxon>
        <taxon>Streptophyta</taxon>
        <taxon>Embryophyta</taxon>
        <taxon>Tracheophyta</taxon>
        <taxon>Spermatophyta</taxon>
        <taxon>Magnoliopsida</taxon>
        <taxon>eudicotyledons</taxon>
        <taxon>Gunneridae</taxon>
        <taxon>Pentapetalae</taxon>
        <taxon>rosids</taxon>
        <taxon>fabids</taxon>
        <taxon>Fabales</taxon>
        <taxon>Fabaceae</taxon>
        <taxon>Papilionoideae</taxon>
        <taxon>50 kb inversion clade</taxon>
        <taxon>NPAAA clade</taxon>
        <taxon>Hologalegina</taxon>
        <taxon>robinioid clade</taxon>
        <taxon>Loteae</taxon>
        <taxon>Lotus</taxon>
    </lineage>
</organism>
<keyword evidence="5 12" id="KW-0934">Plastid</keyword>
<protein>
    <recommendedName>
        <fullName evidence="3 11">Photosystem I assembly protein Ycf4</fullName>
    </recommendedName>
</protein>
<dbReference type="PANTHER" id="PTHR33288">
    <property type="match status" value="1"/>
</dbReference>
<evidence type="ECO:0000256" key="4">
    <source>
        <dbReference type="ARBA" id="ARBA00022531"/>
    </source>
</evidence>
<name>A0A7S8WJX3_LOTCO</name>
<dbReference type="Pfam" id="PF02392">
    <property type="entry name" value="Ycf4"/>
    <property type="match status" value="1"/>
</dbReference>
<comment type="function">
    <text evidence="1 11">Seems to be required for the assembly of the photosystem I complex.</text>
</comment>
<dbReference type="GO" id="GO:0009535">
    <property type="term" value="C:chloroplast thylakoid membrane"/>
    <property type="evidence" value="ECO:0007669"/>
    <property type="project" value="UniProtKB-SubCell"/>
</dbReference>
<keyword evidence="7 11" id="KW-1133">Transmembrane helix</keyword>
<evidence type="ECO:0000256" key="7">
    <source>
        <dbReference type="ARBA" id="ARBA00022989"/>
    </source>
</evidence>
<dbReference type="EMBL" id="MT528596">
    <property type="protein sequence ID" value="QPF16846.1"/>
    <property type="molecule type" value="Genomic_DNA"/>
</dbReference>
<evidence type="ECO:0000313" key="12">
    <source>
        <dbReference type="EMBL" id="QPF16846.1"/>
    </source>
</evidence>
<evidence type="ECO:0000256" key="2">
    <source>
        <dbReference type="ARBA" id="ARBA00008198"/>
    </source>
</evidence>
<evidence type="ECO:0000256" key="11">
    <source>
        <dbReference type="HAMAP-Rule" id="MF_00437"/>
    </source>
</evidence>
<comment type="subcellular location">
    <subcellularLocation>
        <location evidence="10">Plastid thylakoid membrane</location>
        <topology evidence="10">Multi-pass membrane protein</topology>
    </subcellularLocation>
    <subcellularLocation>
        <location evidence="11">Plastid</location>
        <location evidence="11">Chloroplast thylakoid membrane</location>
        <topology evidence="11">Multi-pass membrane protein</topology>
    </subcellularLocation>
</comment>
<keyword evidence="4 11" id="KW-0602">Photosynthesis</keyword>
<keyword evidence="12" id="KW-0150">Chloroplast</keyword>
<evidence type="ECO:0000256" key="8">
    <source>
        <dbReference type="ARBA" id="ARBA00023078"/>
    </source>
</evidence>
<feature type="transmembrane region" description="Helical" evidence="11">
    <location>
        <begin position="76"/>
        <end position="99"/>
    </location>
</feature>
<evidence type="ECO:0000256" key="10">
    <source>
        <dbReference type="ARBA" id="ARBA00046286"/>
    </source>
</evidence>
<evidence type="ECO:0000256" key="5">
    <source>
        <dbReference type="ARBA" id="ARBA00022640"/>
    </source>
</evidence>
<reference evidence="12" key="1">
    <citation type="submission" date="2020-05" db="EMBL/GenBank/DDBJ databases">
        <title>The complete chloroplast genome sequence of Lotus corniculatus L.</title>
        <authorList>
            <person name="Pang Y."/>
        </authorList>
    </citation>
    <scope>NUCLEOTIDE SEQUENCE</scope>
</reference>
<dbReference type="GO" id="GO:0009522">
    <property type="term" value="C:photosystem I"/>
    <property type="evidence" value="ECO:0007669"/>
    <property type="project" value="InterPro"/>
</dbReference>
<dbReference type="PANTHER" id="PTHR33288:SF4">
    <property type="entry name" value="PHOTOSYSTEM I ASSEMBLY PROTEIN YCF4"/>
    <property type="match status" value="1"/>
</dbReference>
<keyword evidence="8 11" id="KW-0793">Thylakoid</keyword>
<geneLocation type="chloroplast" evidence="12"/>
<keyword evidence="9 11" id="KW-0472">Membrane</keyword>
<sequence length="200" mass="22967">MTWISEDTWQSEEVRVDFVTGCRKPRDFFWAFITLLGSVGFLLVAASSYLHKNFLSFISSEFDSELIRFLPQGATITVYGTAGLFVSLFLWLTIFWNVGSGYDLFDKKRGIVCIFRYGFPGKNRRIFIRVLINDIQSLIIQSKKENKKEGRYLRSGVLYMQTREQGAIPLTAVDDSWNPPKIAQKAGDLSKLLRVPIEIF</sequence>
<keyword evidence="6 11" id="KW-0812">Transmembrane</keyword>
<proteinExistence type="inferred from homology"/>
<accession>A0A7S8WJX3</accession>
<dbReference type="InterPro" id="IPR003359">
    <property type="entry name" value="PSI_Ycf4_assembly"/>
</dbReference>
<evidence type="ECO:0000256" key="6">
    <source>
        <dbReference type="ARBA" id="ARBA00022692"/>
    </source>
</evidence>
<dbReference type="AlphaFoldDB" id="A0A7S8WJX3"/>
<comment type="similarity">
    <text evidence="2 11">Belongs to the Ycf4 family.</text>
</comment>
<evidence type="ECO:0000256" key="3">
    <source>
        <dbReference type="ARBA" id="ARBA00015395"/>
    </source>
</evidence>
<dbReference type="HAMAP" id="MF_00437">
    <property type="entry name" value="Ycf4"/>
    <property type="match status" value="1"/>
</dbReference>
<dbReference type="GO" id="GO:0015979">
    <property type="term" value="P:photosynthesis"/>
    <property type="evidence" value="ECO:0007669"/>
    <property type="project" value="UniProtKB-UniRule"/>
</dbReference>
<evidence type="ECO:0000256" key="1">
    <source>
        <dbReference type="ARBA" id="ARBA00002862"/>
    </source>
</evidence>
<feature type="transmembrane region" description="Helical" evidence="11">
    <location>
        <begin position="28"/>
        <end position="50"/>
    </location>
</feature>
<gene>
    <name evidence="11 12" type="primary">ycf4</name>
</gene>
<evidence type="ECO:0000256" key="9">
    <source>
        <dbReference type="ARBA" id="ARBA00023136"/>
    </source>
</evidence>